<dbReference type="OrthoDB" id="5562676at2759"/>
<dbReference type="EMBL" id="CAFZ01000075">
    <property type="protein sequence ID" value="CCA70188.1"/>
    <property type="molecule type" value="Genomic_DNA"/>
</dbReference>
<protein>
    <submittedName>
        <fullName evidence="3">Uncharacterized protein</fullName>
    </submittedName>
</protein>
<dbReference type="STRING" id="1109443.G4TFX0"/>
<dbReference type="InterPro" id="IPR018786">
    <property type="entry name" value="Mit_KHE1"/>
</dbReference>
<dbReference type="GO" id="GO:0005743">
    <property type="term" value="C:mitochondrial inner membrane"/>
    <property type="evidence" value="ECO:0007669"/>
    <property type="project" value="TreeGrafter"/>
</dbReference>
<dbReference type="HOGENOM" id="CLU_043838_2_0_1"/>
<feature type="transmembrane region" description="Helical" evidence="2">
    <location>
        <begin position="98"/>
        <end position="117"/>
    </location>
</feature>
<dbReference type="eggNOG" id="KOG4539">
    <property type="taxonomic scope" value="Eukaryota"/>
</dbReference>
<dbReference type="PANTHER" id="PTHR28062:SF1">
    <property type="entry name" value="TRANSMEMBRANE PROTEIN"/>
    <property type="match status" value="1"/>
</dbReference>
<feature type="compositionally biased region" description="Low complexity" evidence="1">
    <location>
        <begin position="184"/>
        <end position="207"/>
    </location>
</feature>
<dbReference type="PANTHER" id="PTHR28062">
    <property type="entry name" value="K+-H+ EXCHANGE-LIKE PROTEIN"/>
    <property type="match status" value="1"/>
</dbReference>
<accession>G4TFX0</accession>
<keyword evidence="2" id="KW-0472">Membrane</keyword>
<dbReference type="AlphaFoldDB" id="G4TFX0"/>
<evidence type="ECO:0000256" key="2">
    <source>
        <dbReference type="SAM" id="Phobius"/>
    </source>
</evidence>
<feature type="region of interest" description="Disordered" evidence="1">
    <location>
        <begin position="184"/>
        <end position="217"/>
    </location>
</feature>
<sequence length="269" mass="30524">MMDKALGTWTEFGKAEKTSWKFKLYAWGERVADRIEFEENALKAINTSFRPDAPKPEFNLGSKDDKALFIYPKGLSFEVFEDWKSHVRLREPYHKRYFYLWSLGLPVTAPIGIAPIIPNVPFYFCAWRAWCHWKAWRATIYLNQLLTIDYFEPTADAALDTIYSPKNVSQSNLSLSDSVSASSHSSGAPSSASSDSLSDSTPSPSDPASKHAEFDPMVDSQLVLREEDVPGLVTRLELPQQVGSELLRAIEQTRVRLRKELAQDQKQQT</sequence>
<dbReference type="OMA" id="IWRSWSH"/>
<evidence type="ECO:0000256" key="1">
    <source>
        <dbReference type="SAM" id="MobiDB-lite"/>
    </source>
</evidence>
<dbReference type="GO" id="GO:1902600">
    <property type="term" value="P:proton transmembrane transport"/>
    <property type="evidence" value="ECO:0007669"/>
    <property type="project" value="TreeGrafter"/>
</dbReference>
<dbReference type="InParanoid" id="G4TFX0"/>
<dbReference type="GO" id="GO:0006813">
    <property type="term" value="P:potassium ion transport"/>
    <property type="evidence" value="ECO:0007669"/>
    <property type="project" value="TreeGrafter"/>
</dbReference>
<dbReference type="Pfam" id="PF10173">
    <property type="entry name" value="Mit_KHE1"/>
    <property type="match status" value="1"/>
</dbReference>
<keyword evidence="2" id="KW-0812">Transmembrane</keyword>
<gene>
    <name evidence="3" type="ORF">PIIN_04127</name>
</gene>
<dbReference type="FunCoup" id="G4TFX0">
    <property type="interactions" value="16"/>
</dbReference>
<reference evidence="3 4" key="1">
    <citation type="journal article" date="2011" name="PLoS Pathog.">
        <title>Endophytic Life Strategies Decoded by Genome and Transcriptome Analyses of the Mutualistic Root Symbiont Piriformospora indica.</title>
        <authorList>
            <person name="Zuccaro A."/>
            <person name="Lahrmann U."/>
            <person name="Guldener U."/>
            <person name="Langen G."/>
            <person name="Pfiffi S."/>
            <person name="Biedenkopf D."/>
            <person name="Wong P."/>
            <person name="Samans B."/>
            <person name="Grimm C."/>
            <person name="Basiewicz M."/>
            <person name="Murat C."/>
            <person name="Martin F."/>
            <person name="Kogel K.H."/>
        </authorList>
    </citation>
    <scope>NUCLEOTIDE SEQUENCE [LARGE SCALE GENOMIC DNA]</scope>
    <source>
        <strain evidence="3 4">DSM 11827</strain>
    </source>
</reference>
<name>G4TFX0_SERID</name>
<keyword evidence="2" id="KW-1133">Transmembrane helix</keyword>
<keyword evidence="4" id="KW-1185">Reference proteome</keyword>
<organism evidence="3 4">
    <name type="scientific">Serendipita indica (strain DSM 11827)</name>
    <name type="common">Root endophyte fungus</name>
    <name type="synonym">Piriformospora indica</name>
    <dbReference type="NCBI Taxonomy" id="1109443"/>
    <lineage>
        <taxon>Eukaryota</taxon>
        <taxon>Fungi</taxon>
        <taxon>Dikarya</taxon>
        <taxon>Basidiomycota</taxon>
        <taxon>Agaricomycotina</taxon>
        <taxon>Agaricomycetes</taxon>
        <taxon>Sebacinales</taxon>
        <taxon>Serendipitaceae</taxon>
        <taxon>Serendipita</taxon>
    </lineage>
</organism>
<comment type="caution">
    <text evidence="3">The sequence shown here is derived from an EMBL/GenBank/DDBJ whole genome shotgun (WGS) entry which is preliminary data.</text>
</comment>
<dbReference type="Proteomes" id="UP000007148">
    <property type="component" value="Unassembled WGS sequence"/>
</dbReference>
<proteinExistence type="predicted"/>
<evidence type="ECO:0000313" key="4">
    <source>
        <dbReference type="Proteomes" id="UP000007148"/>
    </source>
</evidence>
<evidence type="ECO:0000313" key="3">
    <source>
        <dbReference type="EMBL" id="CCA70188.1"/>
    </source>
</evidence>